<name>A0A9W3TCM4_BACTU</name>
<dbReference type="Pfam" id="PF23491">
    <property type="entry name" value="bPH_8"/>
    <property type="match status" value="1"/>
</dbReference>
<dbReference type="Proteomes" id="UP000191057">
    <property type="component" value="Chromosome"/>
</dbReference>
<dbReference type="EMBL" id="CP020002">
    <property type="protein sequence ID" value="AQY38400.1"/>
    <property type="molecule type" value="Genomic_DNA"/>
</dbReference>
<evidence type="ECO:0000313" key="3">
    <source>
        <dbReference type="Proteomes" id="UP000191057"/>
    </source>
</evidence>
<feature type="domain" description="Sublancin immunity protein SunI-like PH" evidence="1">
    <location>
        <begin position="3"/>
        <end position="82"/>
    </location>
</feature>
<proteinExistence type="predicted"/>
<reference evidence="2 3" key="1">
    <citation type="submission" date="2017-03" db="EMBL/GenBank/DDBJ databases">
        <title>Complete genome sequence of Bacillus thuringiensis L-7601, a novel melanin producing strain.</title>
        <authorList>
            <person name="Cai J."/>
            <person name="Cao Z."/>
            <person name="Tan T."/>
        </authorList>
    </citation>
    <scope>NUCLEOTIDE SEQUENCE [LARGE SCALE GENOMIC DNA]</scope>
    <source>
        <strain evidence="2 3">L-7601</strain>
    </source>
</reference>
<protein>
    <recommendedName>
        <fullName evidence="1">Sublancin immunity protein SunI-like PH domain-containing protein</fullName>
    </recommendedName>
</protein>
<accession>A0A9W3TCM4</accession>
<organism evidence="2 3">
    <name type="scientific">Bacillus thuringiensis</name>
    <dbReference type="NCBI Taxonomy" id="1428"/>
    <lineage>
        <taxon>Bacteria</taxon>
        <taxon>Bacillati</taxon>
        <taxon>Bacillota</taxon>
        <taxon>Bacilli</taxon>
        <taxon>Bacillales</taxon>
        <taxon>Bacillaceae</taxon>
        <taxon>Bacillus</taxon>
        <taxon>Bacillus cereus group</taxon>
    </lineage>
</organism>
<evidence type="ECO:0000313" key="2">
    <source>
        <dbReference type="EMBL" id="AQY38400.1"/>
    </source>
</evidence>
<gene>
    <name evidence="2" type="ORF">B4918_10455</name>
</gene>
<dbReference type="InterPro" id="IPR055365">
    <property type="entry name" value="PH_SunI-like"/>
</dbReference>
<dbReference type="RefSeq" id="WP_042597611.1">
    <property type="nucleotide sequence ID" value="NZ_JABWHT010000004.1"/>
</dbReference>
<dbReference type="AlphaFoldDB" id="A0A9W3TCM4"/>
<evidence type="ECO:0000259" key="1">
    <source>
        <dbReference type="Pfam" id="PF23491"/>
    </source>
</evidence>
<sequence length="83" mass="9566">MLRINVEKFEKSIMIEWNSAEIRIPLHDIITIDTVDIPLKKLDHLVYIGTPFPSKKKILIKTKSLNYVLFVADSSAILEEINT</sequence>